<dbReference type="AlphaFoldDB" id="A0AAV7H6A8"/>
<evidence type="ECO:0000313" key="1">
    <source>
        <dbReference type="EMBL" id="KAH0464656.1"/>
    </source>
</evidence>
<keyword evidence="2" id="KW-1185">Reference proteome</keyword>
<protein>
    <submittedName>
        <fullName evidence="1">Uncharacterized protein</fullName>
    </submittedName>
</protein>
<name>A0AAV7H6A8_DENCH</name>
<reference evidence="1 2" key="1">
    <citation type="journal article" date="2021" name="Hortic Res">
        <title>Chromosome-scale assembly of the Dendrobium chrysotoxum genome enhances the understanding of orchid evolution.</title>
        <authorList>
            <person name="Zhang Y."/>
            <person name="Zhang G.Q."/>
            <person name="Zhang D."/>
            <person name="Liu X.D."/>
            <person name="Xu X.Y."/>
            <person name="Sun W.H."/>
            <person name="Yu X."/>
            <person name="Zhu X."/>
            <person name="Wang Z.W."/>
            <person name="Zhao X."/>
            <person name="Zhong W.Y."/>
            <person name="Chen H."/>
            <person name="Yin W.L."/>
            <person name="Huang T."/>
            <person name="Niu S.C."/>
            <person name="Liu Z.J."/>
        </authorList>
    </citation>
    <scope>NUCLEOTIDE SEQUENCE [LARGE SCALE GENOMIC DNA]</scope>
    <source>
        <strain evidence="1">Lindl</strain>
    </source>
</reference>
<proteinExistence type="predicted"/>
<dbReference type="EMBL" id="JAGFBR010000007">
    <property type="protein sequence ID" value="KAH0464656.1"/>
    <property type="molecule type" value="Genomic_DNA"/>
</dbReference>
<comment type="caution">
    <text evidence="1">The sequence shown here is derived from an EMBL/GenBank/DDBJ whole genome shotgun (WGS) entry which is preliminary data.</text>
</comment>
<sequence length="120" mass="13769">MKPNSISCNTKQNNYRLVAQPWFSLRSTDGFEIYETCGFHIYSTFIPQIYPNIKKRYHALQLGLQMNRAFDDLLVAELDKSLFILVTMEVEGFSVPIIDLPKFEVEKEKLRAAAVGVGCF</sequence>
<organism evidence="1 2">
    <name type="scientific">Dendrobium chrysotoxum</name>
    <name type="common">Orchid</name>
    <dbReference type="NCBI Taxonomy" id="161865"/>
    <lineage>
        <taxon>Eukaryota</taxon>
        <taxon>Viridiplantae</taxon>
        <taxon>Streptophyta</taxon>
        <taxon>Embryophyta</taxon>
        <taxon>Tracheophyta</taxon>
        <taxon>Spermatophyta</taxon>
        <taxon>Magnoliopsida</taxon>
        <taxon>Liliopsida</taxon>
        <taxon>Asparagales</taxon>
        <taxon>Orchidaceae</taxon>
        <taxon>Epidendroideae</taxon>
        <taxon>Malaxideae</taxon>
        <taxon>Dendrobiinae</taxon>
        <taxon>Dendrobium</taxon>
    </lineage>
</organism>
<dbReference type="Proteomes" id="UP000775213">
    <property type="component" value="Unassembled WGS sequence"/>
</dbReference>
<accession>A0AAV7H6A8</accession>
<gene>
    <name evidence="1" type="ORF">IEQ34_007442</name>
</gene>
<evidence type="ECO:0000313" key="2">
    <source>
        <dbReference type="Proteomes" id="UP000775213"/>
    </source>
</evidence>